<dbReference type="RefSeq" id="WP_066770852.1">
    <property type="nucleotide sequence ID" value="NZ_CP013244.1"/>
</dbReference>
<dbReference type="InParanoid" id="A0A1B1AI21"/>
<dbReference type="Proteomes" id="UP000092498">
    <property type="component" value="Chromosome"/>
</dbReference>
<feature type="transmembrane region" description="Helical" evidence="1">
    <location>
        <begin position="50"/>
        <end position="71"/>
    </location>
</feature>
<accession>A0A1B1AI21</accession>
<gene>
    <name evidence="2" type="ORF">ATE48_09945</name>
</gene>
<proteinExistence type="predicted"/>
<dbReference type="AlphaFoldDB" id="A0A1B1AI21"/>
<evidence type="ECO:0000313" key="2">
    <source>
        <dbReference type="EMBL" id="ANP46216.1"/>
    </source>
</evidence>
<protein>
    <submittedName>
        <fullName evidence="2">Uncharacterized protein</fullName>
    </submittedName>
</protein>
<dbReference type="EMBL" id="CP013244">
    <property type="protein sequence ID" value="ANP46216.1"/>
    <property type="molecule type" value="Genomic_DNA"/>
</dbReference>
<dbReference type="STRING" id="1759059.ATE48_09945"/>
<dbReference type="OrthoDB" id="9853850at2"/>
<feature type="transmembrane region" description="Helical" evidence="1">
    <location>
        <begin position="132"/>
        <end position="150"/>
    </location>
</feature>
<keyword evidence="1" id="KW-0472">Membrane</keyword>
<keyword evidence="3" id="KW-1185">Reference proteome</keyword>
<name>A0A1B1AI21_9PROT</name>
<sequence>MTFILRWPAILVLLLLVLASFGAAFAGTVHLAQLPIALPVTAEQQATIDQLSWIEVGLWAGAGMFFLIAAVRLIRRTQAFWTWLIGFALFGARWAIAQQNEGGGLVANVQSINVNAYTAPAELAANSGGTEAQVGILGVILIIGLLVFIVDAADRSYWDKQGA</sequence>
<feature type="transmembrane region" description="Helical" evidence="1">
    <location>
        <begin position="78"/>
        <end position="96"/>
    </location>
</feature>
<dbReference type="KEGG" id="cbot:ATE48_09945"/>
<evidence type="ECO:0000256" key="1">
    <source>
        <dbReference type="SAM" id="Phobius"/>
    </source>
</evidence>
<keyword evidence="1" id="KW-1133">Transmembrane helix</keyword>
<evidence type="ECO:0000313" key="3">
    <source>
        <dbReference type="Proteomes" id="UP000092498"/>
    </source>
</evidence>
<reference evidence="2 3" key="1">
    <citation type="submission" date="2015-11" db="EMBL/GenBank/DDBJ databases">
        <title>Whole-Genome Sequence of Candidatus Oderbacter manganicum from the National Park Lower Oder Valley, Germany.</title>
        <authorList>
            <person name="Braun B."/>
            <person name="Liere K."/>
            <person name="Szewzyk U."/>
        </authorList>
    </citation>
    <scope>NUCLEOTIDE SEQUENCE [LARGE SCALE GENOMIC DNA]</scope>
    <source>
        <strain evidence="2 3">OTSz_A_272</strain>
    </source>
</reference>
<organism evidence="2 3">
    <name type="scientific">Candidatus Viadribacter manganicus</name>
    <dbReference type="NCBI Taxonomy" id="1759059"/>
    <lineage>
        <taxon>Bacteria</taxon>
        <taxon>Pseudomonadati</taxon>
        <taxon>Pseudomonadota</taxon>
        <taxon>Alphaproteobacteria</taxon>
        <taxon>Hyphomonadales</taxon>
        <taxon>Hyphomonadaceae</taxon>
        <taxon>Candidatus Viadribacter</taxon>
    </lineage>
</organism>
<keyword evidence="1" id="KW-0812">Transmembrane</keyword>